<dbReference type="GO" id="GO:0020037">
    <property type="term" value="F:heme binding"/>
    <property type="evidence" value="ECO:0007669"/>
    <property type="project" value="InterPro"/>
</dbReference>
<keyword evidence="5" id="KW-0560">Oxidoreductase</keyword>
<protein>
    <submittedName>
        <fullName evidence="7">Uncharacterized protein</fullName>
    </submittedName>
</protein>
<evidence type="ECO:0000313" key="8">
    <source>
        <dbReference type="Proteomes" id="UP000321113"/>
    </source>
</evidence>
<comment type="caution">
    <text evidence="7">The sequence shown here is derived from an EMBL/GenBank/DDBJ whole genome shotgun (WGS) entry which is preliminary data.</text>
</comment>
<organism evidence="7 8">
    <name type="scientific">Vibrio superstes NBRC 103154</name>
    <dbReference type="NCBI Taxonomy" id="1219062"/>
    <lineage>
        <taxon>Bacteria</taxon>
        <taxon>Pseudomonadati</taxon>
        <taxon>Pseudomonadota</taxon>
        <taxon>Gammaproteobacteria</taxon>
        <taxon>Vibrionales</taxon>
        <taxon>Vibrionaceae</taxon>
        <taxon>Vibrio</taxon>
    </lineage>
</organism>
<keyword evidence="3" id="KW-0349">Heme</keyword>
<dbReference type="InterPro" id="IPR000763">
    <property type="entry name" value="Catalase_peroxidase"/>
</dbReference>
<keyword evidence="4" id="KW-0479">Metal-binding</keyword>
<dbReference type="PANTHER" id="PTHR30555:SF0">
    <property type="entry name" value="CATALASE-PEROXIDASE"/>
    <property type="match status" value="1"/>
</dbReference>
<dbReference type="RefSeq" id="WP_208639136.1">
    <property type="nucleotide sequence ID" value="NZ_BJXK01000001.1"/>
</dbReference>
<evidence type="ECO:0000256" key="4">
    <source>
        <dbReference type="ARBA" id="ARBA00022723"/>
    </source>
</evidence>
<dbReference type="InterPro" id="IPR010255">
    <property type="entry name" value="Haem_peroxidase_sf"/>
</dbReference>
<dbReference type="Proteomes" id="UP000321113">
    <property type="component" value="Unassembled WGS sequence"/>
</dbReference>
<gene>
    <name evidence="7" type="ORF">VSU01S_02120</name>
</gene>
<dbReference type="SUPFAM" id="SSF48113">
    <property type="entry name" value="Heme-dependent peroxidases"/>
    <property type="match status" value="1"/>
</dbReference>
<reference evidence="7 8" key="1">
    <citation type="submission" date="2019-07" db="EMBL/GenBank/DDBJ databases">
        <title>Whole genome shotgun sequence of Vibrio superstes NBRC 103154.</title>
        <authorList>
            <person name="Hosoyama A."/>
            <person name="Uohara A."/>
            <person name="Ohji S."/>
            <person name="Ichikawa N."/>
        </authorList>
    </citation>
    <scope>NUCLEOTIDE SEQUENCE [LARGE SCALE GENOMIC DNA]</scope>
    <source>
        <strain evidence="7 8">NBRC 103154</strain>
    </source>
</reference>
<evidence type="ECO:0000256" key="6">
    <source>
        <dbReference type="ARBA" id="ARBA00023004"/>
    </source>
</evidence>
<dbReference type="PANTHER" id="PTHR30555">
    <property type="entry name" value="HYDROPEROXIDASE I, BIFUNCTIONAL CATALASE-PEROXIDASE"/>
    <property type="match status" value="1"/>
</dbReference>
<evidence type="ECO:0000256" key="2">
    <source>
        <dbReference type="ARBA" id="ARBA00022559"/>
    </source>
</evidence>
<dbReference type="GO" id="GO:0004096">
    <property type="term" value="F:catalase activity"/>
    <property type="evidence" value="ECO:0007669"/>
    <property type="project" value="InterPro"/>
</dbReference>
<dbReference type="EMBL" id="BJXK01000001">
    <property type="protein sequence ID" value="GEM77967.1"/>
    <property type="molecule type" value="Genomic_DNA"/>
</dbReference>
<evidence type="ECO:0000256" key="3">
    <source>
        <dbReference type="ARBA" id="ARBA00022617"/>
    </source>
</evidence>
<evidence type="ECO:0000313" key="7">
    <source>
        <dbReference type="EMBL" id="GEM77967.1"/>
    </source>
</evidence>
<comment type="cofactor">
    <cofactor evidence="1">
        <name>heme b</name>
        <dbReference type="ChEBI" id="CHEBI:60344"/>
    </cofactor>
</comment>
<dbReference type="PRINTS" id="PR00460">
    <property type="entry name" value="BPEROXIDASE"/>
</dbReference>
<keyword evidence="2" id="KW-0575">Peroxidase</keyword>
<name>A0A511QLB4_9VIBR</name>
<proteinExistence type="predicted"/>
<evidence type="ECO:0000256" key="1">
    <source>
        <dbReference type="ARBA" id="ARBA00001970"/>
    </source>
</evidence>
<accession>A0A511QLB4</accession>
<dbReference type="GO" id="GO:0046872">
    <property type="term" value="F:metal ion binding"/>
    <property type="evidence" value="ECO:0007669"/>
    <property type="project" value="UniProtKB-KW"/>
</dbReference>
<keyword evidence="6" id="KW-0408">Iron</keyword>
<evidence type="ECO:0000256" key="5">
    <source>
        <dbReference type="ARBA" id="ARBA00023002"/>
    </source>
</evidence>
<dbReference type="AlphaFoldDB" id="A0A511QLB4"/>
<sequence>MQNENNKHQGKCLVMHGSNTKVGGRGIQNLDWWPNQLNLKILHQNDRKSNPHDESYDYAQAFKSLDLKEVKQAIEEVFGGSLRLR</sequence>
<keyword evidence="8" id="KW-1185">Reference proteome</keyword>
<dbReference type="Gene3D" id="1.10.520.10">
    <property type="match status" value="1"/>
</dbReference>
<dbReference type="GO" id="GO:0042744">
    <property type="term" value="P:hydrogen peroxide catabolic process"/>
    <property type="evidence" value="ECO:0007669"/>
    <property type="project" value="TreeGrafter"/>
</dbReference>
<dbReference type="GO" id="GO:0070301">
    <property type="term" value="P:cellular response to hydrogen peroxide"/>
    <property type="evidence" value="ECO:0007669"/>
    <property type="project" value="TreeGrafter"/>
</dbReference>
<dbReference type="GO" id="GO:0005829">
    <property type="term" value="C:cytosol"/>
    <property type="evidence" value="ECO:0007669"/>
    <property type="project" value="TreeGrafter"/>
</dbReference>